<dbReference type="Pfam" id="PF14274">
    <property type="entry name" value="BT_3044-like_C"/>
    <property type="match status" value="1"/>
</dbReference>
<comment type="caution">
    <text evidence="2">The sequence shown here is derived from an EMBL/GenBank/DDBJ whole genome shotgun (WGS) entry which is preliminary data.</text>
</comment>
<dbReference type="EMBL" id="VSSQ01034677">
    <property type="protein sequence ID" value="MPM86695.1"/>
    <property type="molecule type" value="Genomic_DNA"/>
</dbReference>
<gene>
    <name evidence="2" type="ORF">SDC9_133786</name>
</gene>
<accession>A0A645DBX8</accession>
<name>A0A645DBX8_9ZZZZ</name>
<evidence type="ECO:0000313" key="2">
    <source>
        <dbReference type="EMBL" id="MPM86695.1"/>
    </source>
</evidence>
<protein>
    <recommendedName>
        <fullName evidence="1">BT-3044-like C-terminal domain-containing protein</fullName>
    </recommendedName>
</protein>
<sequence>MSGTKLVHPLAKDKVRMFIGNELYNDDTTPQDIARKSVVVQINADSTVVVSPYDSSMMEVEMLSNAPGYNRYNPSLVQGLTKQRVLWLNYRFRQKNVTTGEFGSWRDVEERLIRIEE</sequence>
<organism evidence="2">
    <name type="scientific">bioreactor metagenome</name>
    <dbReference type="NCBI Taxonomy" id="1076179"/>
    <lineage>
        <taxon>unclassified sequences</taxon>
        <taxon>metagenomes</taxon>
        <taxon>ecological metagenomes</taxon>
    </lineage>
</organism>
<dbReference type="AlphaFoldDB" id="A0A645DBX8"/>
<reference evidence="2" key="1">
    <citation type="submission" date="2019-08" db="EMBL/GenBank/DDBJ databases">
        <authorList>
            <person name="Kucharzyk K."/>
            <person name="Murdoch R.W."/>
            <person name="Higgins S."/>
            <person name="Loffler F."/>
        </authorList>
    </citation>
    <scope>NUCLEOTIDE SEQUENCE</scope>
</reference>
<dbReference type="InterPro" id="IPR025371">
    <property type="entry name" value="BT_3044-like_C"/>
</dbReference>
<proteinExistence type="predicted"/>
<evidence type="ECO:0000259" key="1">
    <source>
        <dbReference type="Pfam" id="PF14274"/>
    </source>
</evidence>
<feature type="domain" description="BT-3044-like C-terminal" evidence="1">
    <location>
        <begin position="2"/>
        <end position="97"/>
    </location>
</feature>